<dbReference type="RefSeq" id="WP_068654512.1">
    <property type="nucleotide sequence ID" value="NZ_CP017770.1"/>
</dbReference>
<protein>
    <submittedName>
        <fullName evidence="1">Uncharacterized protein</fullName>
    </submittedName>
</protein>
<dbReference type="AlphaFoldDB" id="A0A167GLR7"/>
<dbReference type="InterPro" id="IPR045727">
    <property type="entry name" value="DUF6081"/>
</dbReference>
<dbReference type="STRING" id="1763538.LPB68_08350"/>
<sequence length="257" mass="29027">MEQQRVIGDFHTILDEGKVWKIGGFPLPDGTFWEYREPDAVVIVRNGILYARATLSRQNNHIQILDNAKHMYYSVDPVEVPEAGEVSFELQIRARSQNTAPGDLYDGYVSVNLLDFTTGAALDFFAGNDKYASVYAVLPFPGVEVPPSDKTRYFCVFKEDTNFKAREFNTYKITYNRAKDEAVFYLNGVEIRREKNIPIKFNQFTIALGMMTEKDLSPEGSVSVHGQTIIAEWSPVTVTTIEGSKDVKVSNEVEVTE</sequence>
<dbReference type="EMBL" id="LSFN01000002">
    <property type="protein sequence ID" value="OAB77696.1"/>
    <property type="molecule type" value="Genomic_DNA"/>
</dbReference>
<dbReference type="Pfam" id="PF19559">
    <property type="entry name" value="DUF6081"/>
    <property type="match status" value="1"/>
</dbReference>
<gene>
    <name evidence="1" type="ORF">PNBC_01430</name>
</gene>
<reference evidence="1 2" key="1">
    <citation type="submission" date="2016-02" db="EMBL/GenBank/DDBJ databases">
        <title>Paenibacillus sp. LPB0068, isolated from Crassostrea gigas.</title>
        <authorList>
            <person name="Shin S.-K."/>
            <person name="Yi H."/>
        </authorList>
    </citation>
    <scope>NUCLEOTIDE SEQUENCE [LARGE SCALE GENOMIC DNA]</scope>
    <source>
        <strain evidence="1 2">LPB0068</strain>
    </source>
</reference>
<accession>A0A167GLR7</accession>
<keyword evidence="2" id="KW-1185">Reference proteome</keyword>
<name>A0A167GLR7_9BACL</name>
<dbReference type="OrthoDB" id="2959693at2"/>
<comment type="caution">
    <text evidence="1">The sequence shown here is derived from an EMBL/GenBank/DDBJ whole genome shotgun (WGS) entry which is preliminary data.</text>
</comment>
<dbReference type="Proteomes" id="UP000077134">
    <property type="component" value="Unassembled WGS sequence"/>
</dbReference>
<proteinExistence type="predicted"/>
<organism evidence="1 2">
    <name type="scientific">Paenibacillus crassostreae</name>
    <dbReference type="NCBI Taxonomy" id="1763538"/>
    <lineage>
        <taxon>Bacteria</taxon>
        <taxon>Bacillati</taxon>
        <taxon>Bacillota</taxon>
        <taxon>Bacilli</taxon>
        <taxon>Bacillales</taxon>
        <taxon>Paenibacillaceae</taxon>
        <taxon>Paenibacillus</taxon>
    </lineage>
</organism>
<dbReference type="KEGG" id="pcx:LPB68_08350"/>
<evidence type="ECO:0000313" key="2">
    <source>
        <dbReference type="Proteomes" id="UP000077134"/>
    </source>
</evidence>
<evidence type="ECO:0000313" key="1">
    <source>
        <dbReference type="EMBL" id="OAB77696.1"/>
    </source>
</evidence>